<organism evidence="1">
    <name type="scientific">viral metagenome</name>
    <dbReference type="NCBI Taxonomy" id="1070528"/>
    <lineage>
        <taxon>unclassified sequences</taxon>
        <taxon>metagenomes</taxon>
        <taxon>organismal metagenomes</taxon>
    </lineage>
</organism>
<evidence type="ECO:0000313" key="1">
    <source>
        <dbReference type="EMBL" id="QHT01366.1"/>
    </source>
</evidence>
<reference evidence="1" key="1">
    <citation type="journal article" date="2020" name="Nature">
        <title>Giant virus diversity and host interactions through global metagenomics.</title>
        <authorList>
            <person name="Schulz F."/>
            <person name="Roux S."/>
            <person name="Paez-Espino D."/>
            <person name="Jungbluth S."/>
            <person name="Walsh D.A."/>
            <person name="Denef V.J."/>
            <person name="McMahon K.D."/>
            <person name="Konstantinidis K.T."/>
            <person name="Eloe-Fadrosh E.A."/>
            <person name="Kyrpides N.C."/>
            <person name="Woyke T."/>
        </authorList>
    </citation>
    <scope>NUCLEOTIDE SEQUENCE</scope>
    <source>
        <strain evidence="1">GVMAG-M-3300020192-26</strain>
    </source>
</reference>
<protein>
    <submittedName>
        <fullName evidence="1">Uncharacterized protein</fullName>
    </submittedName>
</protein>
<proteinExistence type="predicted"/>
<name>A0A6C0C9F3_9ZZZZ</name>
<dbReference type="EMBL" id="MN739370">
    <property type="protein sequence ID" value="QHT01366.1"/>
    <property type="molecule type" value="Genomic_DNA"/>
</dbReference>
<accession>A0A6C0C9F3</accession>
<dbReference type="Pfam" id="PF19186">
    <property type="entry name" value="DUF5868"/>
    <property type="match status" value="1"/>
</dbReference>
<sequence length="240" mass="28693">MSKHRNLIHKLLLIDKITKQCDIQFLLKQNLVSLQFQKIILVDDLNTITHAFQYISLVTSFHHIKFNGQRYYETSNMWETHKIKKRPKYDIDHPCYGYGECELSTLIYPKGEDLIRYVLRCNYDVAEMLSQDEQPKFLKFVEQMSKYKLKNVMFVGFNNLTIKNTCGRNEDHRGSNHCNIYLPMHDKVVMTKFATLYDLAIAYYRLKSHKWDRWYELFSYAMPVRKKNDIIVNLVFDHGS</sequence>
<dbReference type="AlphaFoldDB" id="A0A6C0C9F3"/>
<dbReference type="InterPro" id="IPR043840">
    <property type="entry name" value="DUF5868"/>
</dbReference>